<organism evidence="2 3">
    <name type="scientific">Gracilibacillus orientalis</name>
    <dbReference type="NCBI Taxonomy" id="334253"/>
    <lineage>
        <taxon>Bacteria</taxon>
        <taxon>Bacillati</taxon>
        <taxon>Bacillota</taxon>
        <taxon>Bacilli</taxon>
        <taxon>Bacillales</taxon>
        <taxon>Bacillaceae</taxon>
        <taxon>Gracilibacillus</taxon>
    </lineage>
</organism>
<feature type="transmembrane region" description="Helical" evidence="1">
    <location>
        <begin position="61"/>
        <end position="80"/>
    </location>
</feature>
<sequence length="147" mass="17314">MVSFFTNDIPTFMKIELEKLFHKINPLIKKNSRYMMFAIPLLLISIFNFIFFLFFGGFSNGMLAVVVVYALMAAVGMALYKESKQIKKKIKQLEMEHIVTRIEKSEVMNEHKKKNYISLIKSQPKMGLQTFINFLTEENDRREMIED</sequence>
<keyword evidence="1" id="KW-1133">Transmembrane helix</keyword>
<evidence type="ECO:0008006" key="4">
    <source>
        <dbReference type="Google" id="ProtNLM"/>
    </source>
</evidence>
<feature type="transmembrane region" description="Helical" evidence="1">
    <location>
        <begin position="34"/>
        <end position="55"/>
    </location>
</feature>
<dbReference type="EMBL" id="FOTR01000002">
    <property type="protein sequence ID" value="SFL54650.1"/>
    <property type="molecule type" value="Genomic_DNA"/>
</dbReference>
<name>A0A1I4IJZ2_9BACI</name>
<dbReference type="STRING" id="334253.SAMN04487943_102156"/>
<keyword evidence="1" id="KW-0812">Transmembrane</keyword>
<dbReference type="AlphaFoldDB" id="A0A1I4IJZ2"/>
<accession>A0A1I4IJZ2</accession>
<reference evidence="3" key="1">
    <citation type="submission" date="2016-10" db="EMBL/GenBank/DDBJ databases">
        <authorList>
            <person name="Varghese N."/>
            <person name="Submissions S."/>
        </authorList>
    </citation>
    <scope>NUCLEOTIDE SEQUENCE [LARGE SCALE GENOMIC DNA]</scope>
    <source>
        <strain evidence="3">CGMCC 1.4250</strain>
    </source>
</reference>
<gene>
    <name evidence="2" type="ORF">SAMN04487943_102156</name>
</gene>
<dbReference type="OrthoDB" id="2451415at2"/>
<keyword evidence="3" id="KW-1185">Reference proteome</keyword>
<dbReference type="Proteomes" id="UP000198565">
    <property type="component" value="Unassembled WGS sequence"/>
</dbReference>
<protein>
    <recommendedName>
        <fullName evidence="4">YwnF</fullName>
    </recommendedName>
</protein>
<evidence type="ECO:0000313" key="2">
    <source>
        <dbReference type="EMBL" id="SFL54650.1"/>
    </source>
</evidence>
<dbReference type="Pfam" id="PF17370">
    <property type="entry name" value="DUF5392"/>
    <property type="match status" value="1"/>
</dbReference>
<evidence type="ECO:0000313" key="3">
    <source>
        <dbReference type="Proteomes" id="UP000198565"/>
    </source>
</evidence>
<proteinExistence type="predicted"/>
<dbReference type="InterPro" id="IPR020205">
    <property type="entry name" value="Uncharacterised_YwnF_TM"/>
</dbReference>
<evidence type="ECO:0000256" key="1">
    <source>
        <dbReference type="SAM" id="Phobius"/>
    </source>
</evidence>
<keyword evidence="1" id="KW-0472">Membrane</keyword>
<dbReference type="RefSeq" id="WP_091481653.1">
    <property type="nucleotide sequence ID" value="NZ_FOTR01000002.1"/>
</dbReference>